<dbReference type="HOGENOM" id="CLU_440735_0_0_1"/>
<dbReference type="PANTHER" id="PTHR24189">
    <property type="entry name" value="MYOTROPHIN"/>
    <property type="match status" value="1"/>
</dbReference>
<proteinExistence type="predicted"/>
<dbReference type="InterPro" id="IPR036770">
    <property type="entry name" value="Ankyrin_rpt-contain_sf"/>
</dbReference>
<evidence type="ECO:0000256" key="1">
    <source>
        <dbReference type="ARBA" id="ARBA00022737"/>
    </source>
</evidence>
<keyword evidence="6" id="KW-1185">Reference proteome</keyword>
<feature type="repeat" description="ANK" evidence="3">
    <location>
        <begin position="532"/>
        <end position="573"/>
    </location>
</feature>
<reference evidence="6" key="1">
    <citation type="journal article" date="2014" name="Proc. Natl. Acad. Sci. U.S.A.">
        <title>Extensive sampling of basidiomycete genomes demonstrates inadequacy of the white-rot/brown-rot paradigm for wood decay fungi.</title>
        <authorList>
            <person name="Riley R."/>
            <person name="Salamov A.A."/>
            <person name="Brown D.W."/>
            <person name="Nagy L.G."/>
            <person name="Floudas D."/>
            <person name="Held B.W."/>
            <person name="Levasseur A."/>
            <person name="Lombard V."/>
            <person name="Morin E."/>
            <person name="Otillar R."/>
            <person name="Lindquist E.A."/>
            <person name="Sun H."/>
            <person name="LaButti K.M."/>
            <person name="Schmutz J."/>
            <person name="Jabbour D."/>
            <person name="Luo H."/>
            <person name="Baker S.E."/>
            <person name="Pisabarro A.G."/>
            <person name="Walton J.D."/>
            <person name="Blanchette R.A."/>
            <person name="Henrissat B."/>
            <person name="Martin F."/>
            <person name="Cullen D."/>
            <person name="Hibbett D.S."/>
            <person name="Grigoriev I.V."/>
        </authorList>
    </citation>
    <scope>NUCLEOTIDE SEQUENCE [LARGE SCALE GENOMIC DNA]</scope>
    <source>
        <strain evidence="6">FD-172 SS1</strain>
    </source>
</reference>
<dbReference type="Gene3D" id="1.25.40.20">
    <property type="entry name" value="Ankyrin repeat-containing domain"/>
    <property type="match status" value="1"/>
</dbReference>
<name>A0A067LTF7_BOTB1</name>
<dbReference type="SMART" id="SM00248">
    <property type="entry name" value="ANK"/>
    <property type="match status" value="3"/>
</dbReference>
<dbReference type="InterPro" id="IPR050745">
    <property type="entry name" value="Multifunctional_regulatory"/>
</dbReference>
<dbReference type="EMBL" id="KL198130">
    <property type="protein sequence ID" value="KDQ06583.1"/>
    <property type="molecule type" value="Genomic_DNA"/>
</dbReference>
<evidence type="ECO:0000313" key="6">
    <source>
        <dbReference type="Proteomes" id="UP000027195"/>
    </source>
</evidence>
<keyword evidence="1" id="KW-0677">Repeat</keyword>
<dbReference type="AlphaFoldDB" id="A0A067LTF7"/>
<keyword evidence="2 3" id="KW-0040">ANK repeat</keyword>
<evidence type="ECO:0000313" key="5">
    <source>
        <dbReference type="EMBL" id="KDQ06583.1"/>
    </source>
</evidence>
<evidence type="ECO:0000256" key="3">
    <source>
        <dbReference type="PROSITE-ProRule" id="PRU00023"/>
    </source>
</evidence>
<accession>A0A067LTF7</accession>
<dbReference type="STRING" id="930990.A0A067LTF7"/>
<dbReference type="Proteomes" id="UP000027195">
    <property type="component" value="Unassembled WGS sequence"/>
</dbReference>
<protein>
    <submittedName>
        <fullName evidence="5">Uncharacterized protein</fullName>
    </submittedName>
</protein>
<sequence length="620" mass="68164">MPTMSLSPCRPAGSSGVVGTTPQQSCNENMPGESGQSGRTAPPSLEDVLAEVDPFLYAIGAIAWRDCVRLLVLANVDRTAEELVQVDTLFKHGFQSELVTTKYSWGRSRYWDGKTYSDKRIFPPRPKPSSFKNRSIPALITLVDLLLLAGVSIDGNLCGIRAEHSAGRRPSLGDEAYLRLDTPLNAVTNEICRVERMMHKPGLGKAHDRDSLLTQLDYMLCVFEVLLKAGASCRPCKHRRRSTLPKHGLLHSVCTSPWQCGPTSHSGRIFSLLLSGGGSSCRHFCELKEAAFQHSAWKVGQLLLASVSNLENDLDDLLSLAVKRRAKSPDEEEAQVEIIRRLAQAAMRLDQQPHLISGDILPEAISNRCGLKVVQCLIDLDAKIPQPTLLASLKEQTCSAEVLGCLARSGAYADFLAQTGATPLHCLLGKGQKYRHQEIDVDLDRVTKVECLIKAGAGINARDKDGRTPLTTYLSSVAVSDAFIVRALLHAGASPNRSNPLYWLPYCGIVSPEGTRLLIEHGADVNKVNKHNGRTPLHALSSARSHIELHHHALSQVFGMLFGSGADVNARDYAGYTPLHEACHCFRDYPIASRSRMSLYPKPRPCYRRACECWRRRGSN</sequence>
<feature type="region of interest" description="Disordered" evidence="4">
    <location>
        <begin position="1"/>
        <end position="43"/>
    </location>
</feature>
<organism evidence="5 6">
    <name type="scientific">Botryobasidium botryosum (strain FD-172 SS1)</name>
    <dbReference type="NCBI Taxonomy" id="930990"/>
    <lineage>
        <taxon>Eukaryota</taxon>
        <taxon>Fungi</taxon>
        <taxon>Dikarya</taxon>
        <taxon>Basidiomycota</taxon>
        <taxon>Agaricomycotina</taxon>
        <taxon>Agaricomycetes</taxon>
        <taxon>Cantharellales</taxon>
        <taxon>Botryobasidiaceae</taxon>
        <taxon>Botryobasidium</taxon>
    </lineage>
</organism>
<feature type="compositionally biased region" description="Polar residues" evidence="4">
    <location>
        <begin position="17"/>
        <end position="39"/>
    </location>
</feature>
<dbReference type="OrthoDB" id="194358at2759"/>
<dbReference type="InterPro" id="IPR002110">
    <property type="entry name" value="Ankyrin_rpt"/>
</dbReference>
<evidence type="ECO:0000256" key="4">
    <source>
        <dbReference type="SAM" id="MobiDB-lite"/>
    </source>
</evidence>
<evidence type="ECO:0000256" key="2">
    <source>
        <dbReference type="ARBA" id="ARBA00023043"/>
    </source>
</evidence>
<dbReference type="InParanoid" id="A0A067LTF7"/>
<dbReference type="PANTHER" id="PTHR24189:SF50">
    <property type="entry name" value="ANKYRIN REPEAT AND SOCS BOX PROTEIN 2"/>
    <property type="match status" value="1"/>
</dbReference>
<dbReference type="SUPFAM" id="SSF48403">
    <property type="entry name" value="Ankyrin repeat"/>
    <property type="match status" value="1"/>
</dbReference>
<dbReference type="PROSITE" id="PS50088">
    <property type="entry name" value="ANK_REPEAT"/>
    <property type="match status" value="1"/>
</dbReference>
<gene>
    <name evidence="5" type="ORF">BOTBODRAFT_246145</name>
</gene>